<dbReference type="PANTHER" id="PTHR43617:SF20">
    <property type="entry name" value="N-ALPHA-ACETYLTRANSFERASE RIMI"/>
    <property type="match status" value="1"/>
</dbReference>
<evidence type="ECO:0000313" key="3">
    <source>
        <dbReference type="Proteomes" id="UP000610760"/>
    </source>
</evidence>
<dbReference type="EMBL" id="JACRSV010000001">
    <property type="protein sequence ID" value="MBC8558625.1"/>
    <property type="molecule type" value="Genomic_DNA"/>
</dbReference>
<reference evidence="2" key="1">
    <citation type="submission" date="2020-08" db="EMBL/GenBank/DDBJ databases">
        <title>Genome public.</title>
        <authorList>
            <person name="Liu C."/>
            <person name="Sun Q."/>
        </authorList>
    </citation>
    <scope>NUCLEOTIDE SEQUENCE</scope>
    <source>
        <strain evidence="2">NSJ-33</strain>
    </source>
</reference>
<dbReference type="InterPro" id="IPR016181">
    <property type="entry name" value="Acyl_CoA_acyltransferase"/>
</dbReference>
<evidence type="ECO:0000313" key="2">
    <source>
        <dbReference type="EMBL" id="MBC8558625.1"/>
    </source>
</evidence>
<proteinExistence type="predicted"/>
<dbReference type="PANTHER" id="PTHR43617">
    <property type="entry name" value="L-AMINO ACID N-ACETYLTRANSFERASE"/>
    <property type="match status" value="1"/>
</dbReference>
<dbReference type="SUPFAM" id="SSF55729">
    <property type="entry name" value="Acyl-CoA N-acyltransferases (Nat)"/>
    <property type="match status" value="1"/>
</dbReference>
<dbReference type="Pfam" id="PF00583">
    <property type="entry name" value="Acetyltransf_1"/>
    <property type="match status" value="1"/>
</dbReference>
<name>A0A926E330_9FIRM</name>
<comment type="caution">
    <text evidence="2">The sequence shown here is derived from an EMBL/GenBank/DDBJ whole genome shotgun (WGS) entry which is preliminary data.</text>
</comment>
<dbReference type="AlphaFoldDB" id="A0A926E330"/>
<keyword evidence="3" id="KW-1185">Reference proteome</keyword>
<dbReference type="InterPro" id="IPR000182">
    <property type="entry name" value="GNAT_dom"/>
</dbReference>
<sequence length="162" mass="18100">MNITIKNVSSPEDIALIADLGREIWHEHYDSLIGPDQVDYMLEHFQSVPAITDQIAHGTVYLLAFWDGEPAGYCAFKPEEAKMFLSKIYVRGAFRKRGIASALFDQVQKASSGKSCIYLTVNKYNSGSIEVYKKLGFTIAKEAVTDIGGGYVMDDYIMEKVL</sequence>
<dbReference type="RefSeq" id="WP_249293516.1">
    <property type="nucleotide sequence ID" value="NZ_JACRSV010000001.1"/>
</dbReference>
<gene>
    <name evidence="2" type="ORF">H8710_00945</name>
</gene>
<accession>A0A926E330</accession>
<dbReference type="CDD" id="cd04301">
    <property type="entry name" value="NAT_SF"/>
    <property type="match status" value="1"/>
</dbReference>
<evidence type="ECO:0000259" key="1">
    <source>
        <dbReference type="PROSITE" id="PS51186"/>
    </source>
</evidence>
<dbReference type="GO" id="GO:0016747">
    <property type="term" value="F:acyltransferase activity, transferring groups other than amino-acyl groups"/>
    <property type="evidence" value="ECO:0007669"/>
    <property type="project" value="InterPro"/>
</dbReference>
<organism evidence="2 3">
    <name type="scientific">Fumia xinanensis</name>
    <dbReference type="NCBI Taxonomy" id="2763659"/>
    <lineage>
        <taxon>Bacteria</taxon>
        <taxon>Bacillati</taxon>
        <taxon>Bacillota</taxon>
        <taxon>Clostridia</taxon>
        <taxon>Eubacteriales</taxon>
        <taxon>Oscillospiraceae</taxon>
        <taxon>Fumia</taxon>
    </lineage>
</organism>
<dbReference type="Gene3D" id="3.40.630.30">
    <property type="match status" value="1"/>
</dbReference>
<feature type="domain" description="N-acetyltransferase" evidence="1">
    <location>
        <begin position="3"/>
        <end position="162"/>
    </location>
</feature>
<protein>
    <submittedName>
        <fullName evidence="2">GNAT family N-acetyltransferase</fullName>
    </submittedName>
</protein>
<dbReference type="PROSITE" id="PS51186">
    <property type="entry name" value="GNAT"/>
    <property type="match status" value="1"/>
</dbReference>
<dbReference type="Proteomes" id="UP000610760">
    <property type="component" value="Unassembled WGS sequence"/>
</dbReference>
<dbReference type="InterPro" id="IPR050276">
    <property type="entry name" value="MshD_Acetyltransferase"/>
</dbReference>